<evidence type="ECO:0000313" key="2">
    <source>
        <dbReference type="EMBL" id="CCI85970.1"/>
    </source>
</evidence>
<name>I7JZ24_9LACO</name>
<comment type="caution">
    <text evidence="2">The sequence shown here is derived from an EMBL/GenBank/DDBJ whole genome shotgun (WGS) entry which is preliminary data.</text>
</comment>
<dbReference type="RefSeq" id="WP_009560535.1">
    <property type="nucleotide sequence ID" value="NZ_AYZN01000001.1"/>
</dbReference>
<keyword evidence="1" id="KW-1133">Transmembrane helix</keyword>
<dbReference type="AlphaFoldDB" id="I7JZ24"/>
<keyword evidence="1" id="KW-0812">Transmembrane</keyword>
<dbReference type="EMBL" id="CAKD01000024">
    <property type="protein sequence ID" value="CCI85970.1"/>
    <property type="molecule type" value="Genomic_DNA"/>
</dbReference>
<dbReference type="eggNOG" id="ENOG5030AHS">
    <property type="taxonomic scope" value="Bacteria"/>
</dbReference>
<proteinExistence type="predicted"/>
<evidence type="ECO:0000313" key="3">
    <source>
        <dbReference type="Proteomes" id="UP000009311"/>
    </source>
</evidence>
<dbReference type="Proteomes" id="UP000009311">
    <property type="component" value="Unassembled WGS sequence"/>
</dbReference>
<keyword evidence="3" id="KW-1185">Reference proteome</keyword>
<sequence>MAILILASVFIVIGCFCVVFGLDKSRSPKTRKYLLYTAFICVLLVWGLISLIMLNPMTTTHG</sequence>
<reference evidence="2 3" key="1">
    <citation type="submission" date="2012-06" db="EMBL/GenBank/DDBJ databases">
        <title>Draft Genome Sequence of Lactobacillus pasteurii CRBIP 24.76T.</title>
        <authorList>
            <person name="Cousin S."/>
            <person name="Bouchier C."/>
            <person name="Loux V."/>
            <person name="Ma L."/>
            <person name="Creno S."/>
            <person name="Bizet C."/>
            <person name="Clermont D."/>
        </authorList>
    </citation>
    <scope>NUCLEOTIDE SEQUENCE [LARGE SCALE GENOMIC DNA]</scope>
    <source>
        <strain evidence="3">CRBIP 24.76T</strain>
    </source>
</reference>
<organism evidence="2 3">
    <name type="scientific">Lactobacillus pasteurii DSM 23907 = CRBIP 24.76</name>
    <dbReference type="NCBI Taxonomy" id="1423790"/>
    <lineage>
        <taxon>Bacteria</taxon>
        <taxon>Bacillati</taxon>
        <taxon>Bacillota</taxon>
        <taxon>Bacilli</taxon>
        <taxon>Lactobacillales</taxon>
        <taxon>Lactobacillaceae</taxon>
        <taxon>Lactobacillus</taxon>
    </lineage>
</organism>
<protein>
    <submittedName>
        <fullName evidence="2">ABC superfamily ATP binding cassette transporter, membrane protein</fullName>
    </submittedName>
</protein>
<keyword evidence="1" id="KW-0472">Membrane</keyword>
<gene>
    <name evidence="2" type="ORF">BN53_07740</name>
</gene>
<accession>I7JZ24</accession>
<dbReference type="OrthoDB" id="2324359at2"/>
<evidence type="ECO:0000256" key="1">
    <source>
        <dbReference type="SAM" id="Phobius"/>
    </source>
</evidence>
<feature type="transmembrane region" description="Helical" evidence="1">
    <location>
        <begin position="33"/>
        <end position="54"/>
    </location>
</feature>